<keyword evidence="2" id="KW-1185">Reference proteome</keyword>
<dbReference type="Proteomes" id="UP001237642">
    <property type="component" value="Unassembled WGS sequence"/>
</dbReference>
<dbReference type="GO" id="GO:0048367">
    <property type="term" value="P:shoot system development"/>
    <property type="evidence" value="ECO:0007669"/>
    <property type="project" value="InterPro"/>
</dbReference>
<dbReference type="PANTHER" id="PTHR33070:SF120">
    <property type="entry name" value="EXPRESSED PROTEIN"/>
    <property type="match status" value="1"/>
</dbReference>
<proteinExistence type="predicted"/>
<sequence length="145" mass="16128">MATSIATTKVSAHSRSISLPSTSHPLNASVEEQLCRLRTPEETNSSMPKCNKLSALKNLYECVEDLLQSSSAQQDYLSCGEDILCQSIRLLDLCSTSKDALSQMRASIQDLESSLRRRESDASIKSWELKRSRNARVSILNVINH</sequence>
<dbReference type="AlphaFoldDB" id="A0AAD8J9D8"/>
<dbReference type="InterPro" id="IPR004320">
    <property type="entry name" value="BPS1_pln"/>
</dbReference>
<dbReference type="Pfam" id="PF03087">
    <property type="entry name" value="BPS1"/>
    <property type="match status" value="1"/>
</dbReference>
<reference evidence="1" key="1">
    <citation type="submission" date="2023-02" db="EMBL/GenBank/DDBJ databases">
        <title>Genome of toxic invasive species Heracleum sosnowskyi carries increased number of genes despite the absence of recent whole-genome duplications.</title>
        <authorList>
            <person name="Schelkunov M."/>
            <person name="Shtratnikova V."/>
            <person name="Makarenko M."/>
            <person name="Klepikova A."/>
            <person name="Omelchenko D."/>
            <person name="Novikova G."/>
            <person name="Obukhova E."/>
            <person name="Bogdanov V."/>
            <person name="Penin A."/>
            <person name="Logacheva M."/>
        </authorList>
    </citation>
    <scope>NUCLEOTIDE SEQUENCE</scope>
    <source>
        <strain evidence="1">Hsosn_3</strain>
        <tissue evidence="1">Leaf</tissue>
    </source>
</reference>
<dbReference type="EMBL" id="JAUIZM010000002">
    <property type="protein sequence ID" value="KAK1400340.1"/>
    <property type="molecule type" value="Genomic_DNA"/>
</dbReference>
<evidence type="ECO:0000313" key="2">
    <source>
        <dbReference type="Proteomes" id="UP001237642"/>
    </source>
</evidence>
<gene>
    <name evidence="1" type="ORF">POM88_010203</name>
</gene>
<reference evidence="1" key="2">
    <citation type="submission" date="2023-05" db="EMBL/GenBank/DDBJ databases">
        <authorList>
            <person name="Schelkunov M.I."/>
        </authorList>
    </citation>
    <scope>NUCLEOTIDE SEQUENCE</scope>
    <source>
        <strain evidence="1">Hsosn_3</strain>
        <tissue evidence="1">Leaf</tissue>
    </source>
</reference>
<protein>
    <submittedName>
        <fullName evidence="1">Uncharacterized protein</fullName>
    </submittedName>
</protein>
<name>A0AAD8J9D8_9APIA</name>
<comment type="caution">
    <text evidence="1">The sequence shown here is derived from an EMBL/GenBank/DDBJ whole genome shotgun (WGS) entry which is preliminary data.</text>
</comment>
<evidence type="ECO:0000313" key="1">
    <source>
        <dbReference type="EMBL" id="KAK1400340.1"/>
    </source>
</evidence>
<organism evidence="1 2">
    <name type="scientific">Heracleum sosnowskyi</name>
    <dbReference type="NCBI Taxonomy" id="360622"/>
    <lineage>
        <taxon>Eukaryota</taxon>
        <taxon>Viridiplantae</taxon>
        <taxon>Streptophyta</taxon>
        <taxon>Embryophyta</taxon>
        <taxon>Tracheophyta</taxon>
        <taxon>Spermatophyta</taxon>
        <taxon>Magnoliopsida</taxon>
        <taxon>eudicotyledons</taxon>
        <taxon>Gunneridae</taxon>
        <taxon>Pentapetalae</taxon>
        <taxon>asterids</taxon>
        <taxon>campanulids</taxon>
        <taxon>Apiales</taxon>
        <taxon>Apiaceae</taxon>
        <taxon>Apioideae</taxon>
        <taxon>apioid superclade</taxon>
        <taxon>Tordylieae</taxon>
        <taxon>Tordyliinae</taxon>
        <taxon>Heracleum</taxon>
    </lineage>
</organism>
<dbReference type="PANTHER" id="PTHR33070">
    <property type="entry name" value="OS06G0725500 PROTEIN"/>
    <property type="match status" value="1"/>
</dbReference>
<accession>A0AAD8J9D8</accession>
<dbReference type="GO" id="GO:0048364">
    <property type="term" value="P:root development"/>
    <property type="evidence" value="ECO:0007669"/>
    <property type="project" value="InterPro"/>
</dbReference>